<protein>
    <submittedName>
        <fullName evidence="3">Iron dependent repressor</fullName>
    </submittedName>
</protein>
<evidence type="ECO:0000313" key="3">
    <source>
        <dbReference type="EMBL" id="ADI73430.1"/>
    </source>
</evidence>
<proteinExistence type="predicted"/>
<dbReference type="InterPro" id="IPR008988">
    <property type="entry name" value="Transcriptional_repressor_C"/>
</dbReference>
<evidence type="ECO:0000256" key="1">
    <source>
        <dbReference type="ARBA" id="ARBA00023004"/>
    </source>
</evidence>
<keyword evidence="4" id="KW-1185">Reference proteome</keyword>
<dbReference type="STRING" id="644295.Metev_0518"/>
<dbReference type="Gene3D" id="2.30.30.90">
    <property type="match status" value="1"/>
</dbReference>
<dbReference type="RefSeq" id="WP_013193998.1">
    <property type="nucleotide sequence ID" value="NC_014253.1"/>
</dbReference>
<dbReference type="GeneID" id="9346139"/>
<name>D7E888_METEZ</name>
<dbReference type="InterPro" id="IPR038157">
    <property type="entry name" value="FeoA_core_dom"/>
</dbReference>
<dbReference type="HOGENOM" id="CLU_2091295_0_0_2"/>
<dbReference type="InterPro" id="IPR036421">
    <property type="entry name" value="Fe_dep_repressor_sf"/>
</dbReference>
<gene>
    <name evidence="3" type="ordered locus">Metev_0518</name>
</gene>
<dbReference type="GO" id="GO:0046983">
    <property type="term" value="F:protein dimerization activity"/>
    <property type="evidence" value="ECO:0007669"/>
    <property type="project" value="InterPro"/>
</dbReference>
<dbReference type="Gene3D" id="1.10.60.10">
    <property type="entry name" value="Iron dependent repressor, metal binding and dimerisation domain"/>
    <property type="match status" value="1"/>
</dbReference>
<dbReference type="AlphaFoldDB" id="D7E888"/>
<accession>D7E888</accession>
<dbReference type="EMBL" id="CP002069">
    <property type="protein sequence ID" value="ADI73430.1"/>
    <property type="molecule type" value="Genomic_DNA"/>
</dbReference>
<dbReference type="OrthoDB" id="24735at2157"/>
<evidence type="ECO:0000259" key="2">
    <source>
        <dbReference type="SMART" id="SM00899"/>
    </source>
</evidence>
<sequence length="116" mass="13112">MHDGVDDKVCILLSHPRACPHGNPIPKGECCKKDDKEVSNIVRPLSALKLNQKGKIAYFVIQDNGKLQKLMSMGILPGMPVTQLQSYPSYVFDLDQTRYAVDKEMEDYVFVRVDNN</sequence>
<dbReference type="SMART" id="SM00899">
    <property type="entry name" value="FeoA"/>
    <property type="match status" value="1"/>
</dbReference>
<dbReference type="KEGG" id="mev:Metev_0518"/>
<dbReference type="InterPro" id="IPR007167">
    <property type="entry name" value="Fe-transptr_FeoA-like"/>
</dbReference>
<keyword evidence="1" id="KW-0408">Iron</keyword>
<dbReference type="GO" id="GO:0046914">
    <property type="term" value="F:transition metal ion binding"/>
    <property type="evidence" value="ECO:0007669"/>
    <property type="project" value="InterPro"/>
</dbReference>
<organism evidence="3 4">
    <name type="scientific">Methanohalobium evestigatum (strain ATCC BAA-1072 / DSM 3721 / NBRC 107634 / OCM 161 / Z-7303)</name>
    <dbReference type="NCBI Taxonomy" id="644295"/>
    <lineage>
        <taxon>Archaea</taxon>
        <taxon>Methanobacteriati</taxon>
        <taxon>Methanobacteriota</taxon>
        <taxon>Stenosarchaea group</taxon>
        <taxon>Methanomicrobia</taxon>
        <taxon>Methanosarcinales</taxon>
        <taxon>Methanosarcinaceae</taxon>
        <taxon>Methanohalobium</taxon>
    </lineage>
</organism>
<dbReference type="Proteomes" id="UP000000391">
    <property type="component" value="Chromosome"/>
</dbReference>
<dbReference type="Pfam" id="PF04023">
    <property type="entry name" value="FeoA"/>
    <property type="match status" value="1"/>
</dbReference>
<dbReference type="SUPFAM" id="SSF50037">
    <property type="entry name" value="C-terminal domain of transcriptional repressors"/>
    <property type="match status" value="1"/>
</dbReference>
<evidence type="ECO:0000313" key="4">
    <source>
        <dbReference type="Proteomes" id="UP000000391"/>
    </source>
</evidence>
<feature type="domain" description="Ferrous iron transporter FeoA-like" evidence="2">
    <location>
        <begin position="43"/>
        <end position="113"/>
    </location>
</feature>
<reference evidence="3 4" key="1">
    <citation type="submission" date="2010-06" db="EMBL/GenBank/DDBJ databases">
        <title>Complete sequence chromosome of Methanohalobium evestigatum Z-7303.</title>
        <authorList>
            <consortium name="US DOE Joint Genome Institute"/>
            <person name="Lucas S."/>
            <person name="Copeland A."/>
            <person name="Lapidus A."/>
            <person name="Cheng J.-F."/>
            <person name="Bruce D."/>
            <person name="Goodwin L."/>
            <person name="Pitluck S."/>
            <person name="Saunders E."/>
            <person name="Detter J.C."/>
            <person name="Han C."/>
            <person name="Tapia R."/>
            <person name="Land M."/>
            <person name="Hauser L."/>
            <person name="Kyrpides N."/>
            <person name="Mikhailova N."/>
            <person name="Sieprawska-Lupa M."/>
            <person name="Whitman W.B."/>
            <person name="Anderson I."/>
            <person name="Woyke T."/>
        </authorList>
    </citation>
    <scope>NUCLEOTIDE SEQUENCE [LARGE SCALE GENOMIC DNA]</scope>
    <source>
        <strain evidence="4">ATCC BAA-1072 / DSM 3721 / NBRC 107634 / OCM 161 / Z-7303</strain>
    </source>
</reference>